<feature type="transmembrane region" description="Helical" evidence="1">
    <location>
        <begin position="42"/>
        <end position="62"/>
    </location>
</feature>
<accession>A0ABS5IJW2</accession>
<name>A0ABS5IJW2_9MICO</name>
<dbReference type="EMBL" id="JAGTUK010000001">
    <property type="protein sequence ID" value="MBS0023257.1"/>
    <property type="molecule type" value="Genomic_DNA"/>
</dbReference>
<comment type="caution">
    <text evidence="2">The sequence shown here is derived from an EMBL/GenBank/DDBJ whole genome shotgun (WGS) entry which is preliminary data.</text>
</comment>
<sequence length="407" mass="42468">MAARLIPGFSGSRRVIFAVGGNGMVSLASLALSITVARASSVAVFAAFSLAMVAYLFGSGLIRSALTDSALSRPGDRDTFDRSFRRASLVALAGAAVVVVWGLATANDFLVVLGIAFHGLIVFDFLRTFDSAAGAAGRAMVATTAWSVLTIAAAALSIAGHLDARVVYLTWAASGALAGYVLMAVARTPVLPRWSRHRDDTRVSGLFALDYAVGSGGALFTTGLLGLVSDGRVLGAVRGAGTLLGPLNLIATTVRSLLLPFLSRRDDVQGRQIRAALRVALLQVAVLAPFLIALQFLPDAWGEQLLGDTWQLASLALLPLSLEAVFALIGAVANSGHRVAFAGGRSLTLRLAVGIPRPFVVLACAQVWGIPGATWSMAAIAALNAVVWWASYYHLSRRPRPEGPPVA</sequence>
<reference evidence="2 3" key="1">
    <citation type="submission" date="2021-04" db="EMBL/GenBank/DDBJ databases">
        <title>Whole genome analysis of root endophytic bacterium Microbacterium paraoxydans ku-mp colonizing RP-bio226 rice variety.</title>
        <authorList>
            <person name="Ulaganathan K."/>
            <person name="Latha B."/>
        </authorList>
    </citation>
    <scope>NUCLEOTIDE SEQUENCE [LARGE SCALE GENOMIC DNA]</scope>
    <source>
        <strain evidence="3">ku-mp</strain>
    </source>
</reference>
<feature type="transmembrane region" description="Helical" evidence="1">
    <location>
        <begin position="15"/>
        <end position="36"/>
    </location>
</feature>
<feature type="transmembrane region" description="Helical" evidence="1">
    <location>
        <begin position="275"/>
        <end position="297"/>
    </location>
</feature>
<evidence type="ECO:0000313" key="2">
    <source>
        <dbReference type="EMBL" id="MBS0023257.1"/>
    </source>
</evidence>
<feature type="transmembrane region" description="Helical" evidence="1">
    <location>
        <begin position="109"/>
        <end position="127"/>
    </location>
</feature>
<proteinExistence type="predicted"/>
<evidence type="ECO:0008006" key="4">
    <source>
        <dbReference type="Google" id="ProtNLM"/>
    </source>
</evidence>
<organism evidence="2 3">
    <name type="scientific">Microbacterium paraoxydans</name>
    <dbReference type="NCBI Taxonomy" id="199592"/>
    <lineage>
        <taxon>Bacteria</taxon>
        <taxon>Bacillati</taxon>
        <taxon>Actinomycetota</taxon>
        <taxon>Actinomycetes</taxon>
        <taxon>Micrococcales</taxon>
        <taxon>Microbacteriaceae</taxon>
        <taxon>Microbacterium</taxon>
    </lineage>
</organism>
<feature type="transmembrane region" description="Helical" evidence="1">
    <location>
        <begin position="240"/>
        <end position="263"/>
    </location>
</feature>
<keyword evidence="1" id="KW-0812">Transmembrane</keyword>
<evidence type="ECO:0000256" key="1">
    <source>
        <dbReference type="SAM" id="Phobius"/>
    </source>
</evidence>
<dbReference type="RefSeq" id="WP_211541350.1">
    <property type="nucleotide sequence ID" value="NZ_JAGTUK010000001.1"/>
</dbReference>
<keyword evidence="1" id="KW-1133">Transmembrane helix</keyword>
<keyword evidence="3" id="KW-1185">Reference proteome</keyword>
<protein>
    <recommendedName>
        <fullName evidence="4">Membrane protein involved in the export of O-antigen and teichoic acid</fullName>
    </recommendedName>
</protein>
<feature type="transmembrane region" description="Helical" evidence="1">
    <location>
        <begin position="309"/>
        <end position="335"/>
    </location>
</feature>
<evidence type="ECO:0000313" key="3">
    <source>
        <dbReference type="Proteomes" id="UP000678243"/>
    </source>
</evidence>
<keyword evidence="1" id="KW-0472">Membrane</keyword>
<feature type="transmembrane region" description="Helical" evidence="1">
    <location>
        <begin position="207"/>
        <end position="228"/>
    </location>
</feature>
<feature type="transmembrane region" description="Helical" evidence="1">
    <location>
        <begin position="347"/>
        <end position="369"/>
    </location>
</feature>
<feature type="transmembrane region" description="Helical" evidence="1">
    <location>
        <begin position="83"/>
        <end position="103"/>
    </location>
</feature>
<feature type="transmembrane region" description="Helical" evidence="1">
    <location>
        <begin position="375"/>
        <end position="395"/>
    </location>
</feature>
<feature type="transmembrane region" description="Helical" evidence="1">
    <location>
        <begin position="139"/>
        <end position="160"/>
    </location>
</feature>
<gene>
    <name evidence="2" type="ORF">KE274_03970</name>
</gene>
<dbReference type="Proteomes" id="UP000678243">
    <property type="component" value="Unassembled WGS sequence"/>
</dbReference>
<feature type="transmembrane region" description="Helical" evidence="1">
    <location>
        <begin position="166"/>
        <end position="186"/>
    </location>
</feature>